<evidence type="ECO:0000313" key="3">
    <source>
        <dbReference type="Proteomes" id="UP000053317"/>
    </source>
</evidence>
<keyword evidence="3" id="KW-1185">Reference proteome</keyword>
<evidence type="ECO:0000313" key="2">
    <source>
        <dbReference type="EMBL" id="KKY15565.1"/>
    </source>
</evidence>
<reference evidence="2 3" key="1">
    <citation type="submission" date="2015-05" db="EMBL/GenBank/DDBJ databases">
        <title>Distinctive expansion of gene families associated with plant cell wall degradation and secondary metabolism in the genomes of grapevine trunk pathogens.</title>
        <authorList>
            <person name="Lawrence D.P."/>
            <person name="Travadon R."/>
            <person name="Rolshausen P.E."/>
            <person name="Baumgartner K."/>
        </authorList>
    </citation>
    <scope>NUCLEOTIDE SEQUENCE [LARGE SCALE GENOMIC DNA]</scope>
    <source>
        <strain evidence="2">UCRPC4</strain>
    </source>
</reference>
<feature type="compositionally biased region" description="Low complexity" evidence="1">
    <location>
        <begin position="39"/>
        <end position="97"/>
    </location>
</feature>
<dbReference type="EMBL" id="LCWF01000183">
    <property type="protein sequence ID" value="KKY15565.1"/>
    <property type="molecule type" value="Genomic_DNA"/>
</dbReference>
<proteinExistence type="predicted"/>
<feature type="compositionally biased region" description="Pro residues" evidence="1">
    <location>
        <begin position="98"/>
        <end position="109"/>
    </location>
</feature>
<dbReference type="OrthoDB" id="5385910at2759"/>
<dbReference type="AlphaFoldDB" id="A0A0G2GEW5"/>
<feature type="compositionally biased region" description="Polar residues" evidence="1">
    <location>
        <begin position="176"/>
        <end position="185"/>
    </location>
</feature>
<comment type="caution">
    <text evidence="2">The sequence shown here is derived from an EMBL/GenBank/DDBJ whole genome shotgun (WGS) entry which is preliminary data.</text>
</comment>
<feature type="compositionally biased region" description="Polar residues" evidence="1">
    <location>
        <begin position="223"/>
        <end position="232"/>
    </location>
</feature>
<dbReference type="Proteomes" id="UP000053317">
    <property type="component" value="Unassembled WGS sequence"/>
</dbReference>
<name>A0A0G2GEW5_PHACM</name>
<feature type="compositionally biased region" description="Polar residues" evidence="1">
    <location>
        <begin position="1"/>
        <end position="17"/>
    </location>
</feature>
<sequence>MSGITVYTSSPINTNTAAKPEGVTPKTATTDDVQRPGQSSSSAPSTTSAPATAPTYPAAQPGASIPAPTAAPASFPQPTPTQVTSSASVASSTFIPSSPSPPPPQPGAVPTPFQSTPTRPSVPPPPKAGEEVKPASYYTPQHATPTAAPSLTQATAPLPTHQQAPALSSPLRAQPPASSTSTAHISSLGGDAGGLNGPPGYVQDARTSFSDRPLEPYNPFQGIGQSNASGSNGILGGNVGSGYHPSSGQGFTEEKEGIAGVWDTAVSWAKKAGEKLQEGEEEVWRMINKKT</sequence>
<evidence type="ECO:0000256" key="1">
    <source>
        <dbReference type="SAM" id="MobiDB-lite"/>
    </source>
</evidence>
<feature type="region of interest" description="Disordered" evidence="1">
    <location>
        <begin position="1"/>
        <end position="256"/>
    </location>
</feature>
<reference evidence="2 3" key="2">
    <citation type="submission" date="2015-05" db="EMBL/GenBank/DDBJ databases">
        <authorList>
            <person name="Morales-Cruz A."/>
            <person name="Amrine K.C."/>
            <person name="Cantu D."/>
        </authorList>
    </citation>
    <scope>NUCLEOTIDE SEQUENCE [LARGE SCALE GENOMIC DNA]</scope>
    <source>
        <strain evidence="2">UCRPC4</strain>
    </source>
</reference>
<feature type="compositionally biased region" description="Polar residues" evidence="1">
    <location>
        <begin position="138"/>
        <end position="166"/>
    </location>
</feature>
<protein>
    <submittedName>
        <fullName evidence="2">Uncharacterized protein</fullName>
    </submittedName>
</protein>
<accession>A0A0G2GEW5</accession>
<gene>
    <name evidence="2" type="ORF">UCRPC4_g06272</name>
</gene>
<feature type="compositionally biased region" description="Low complexity" evidence="1">
    <location>
        <begin position="110"/>
        <end position="119"/>
    </location>
</feature>
<organism evidence="2 3">
    <name type="scientific">Phaeomoniella chlamydospora</name>
    <name type="common">Phaeoacremonium chlamydosporum</name>
    <dbReference type="NCBI Taxonomy" id="158046"/>
    <lineage>
        <taxon>Eukaryota</taxon>
        <taxon>Fungi</taxon>
        <taxon>Dikarya</taxon>
        <taxon>Ascomycota</taxon>
        <taxon>Pezizomycotina</taxon>
        <taxon>Eurotiomycetes</taxon>
        <taxon>Chaetothyriomycetidae</taxon>
        <taxon>Phaeomoniellales</taxon>
        <taxon>Phaeomoniellaceae</taxon>
        <taxon>Phaeomoniella</taxon>
    </lineage>
</organism>